<feature type="compositionally biased region" description="Basic residues" evidence="5">
    <location>
        <begin position="282"/>
        <end position="291"/>
    </location>
</feature>
<evidence type="ECO:0000256" key="2">
    <source>
        <dbReference type="ARBA" id="ARBA00022771"/>
    </source>
</evidence>
<keyword evidence="2 4" id="KW-0863">Zinc-finger</keyword>
<dbReference type="EMBL" id="MU069973">
    <property type="protein sequence ID" value="KAF5831140.1"/>
    <property type="molecule type" value="Genomic_DNA"/>
</dbReference>
<evidence type="ECO:0000313" key="7">
    <source>
        <dbReference type="EMBL" id="KAF5831140.1"/>
    </source>
</evidence>
<name>A0ABQ7G969_DUNSA</name>
<feature type="domain" description="RING-type" evidence="6">
    <location>
        <begin position="26"/>
        <end position="72"/>
    </location>
</feature>
<sequence length="306" mass="32151">MDTQTLPNEPNYASCDGGPGADDLTCPICLHAIDPMELAIVKGCFHEYCACCILKWAACKSGPDPAWCPQCKAPVNYLYLHRQLDGTLSDYPVEESVCLLKVATWFKEHVREADKGKLLSGFSAAEAGDEAYDDDYDYDDDPEEEYYLTGSGRARVVLGNRRLGQNGFMRSGRMYARPVPPTPVSRNKANNNKASSAANHNNSNPPGSSSNNRNNNGDSTSAMAAPGGGGSSGNSRGGNIAGGGSGGAEGSASGAAPNSRGAVANNNSGAGPSSSTGGAKQQGRRAKRSQRRAAYDLAYDLDDDYC</sequence>
<feature type="compositionally biased region" description="Low complexity" evidence="5">
    <location>
        <begin position="250"/>
        <end position="279"/>
    </location>
</feature>
<dbReference type="SUPFAM" id="SSF57850">
    <property type="entry name" value="RING/U-box"/>
    <property type="match status" value="1"/>
</dbReference>
<gene>
    <name evidence="7" type="ORF">DUNSADRAFT_13543</name>
</gene>
<evidence type="ECO:0000313" key="8">
    <source>
        <dbReference type="Proteomes" id="UP000815325"/>
    </source>
</evidence>
<evidence type="ECO:0000256" key="3">
    <source>
        <dbReference type="ARBA" id="ARBA00022833"/>
    </source>
</evidence>
<accession>A0ABQ7G969</accession>
<dbReference type="InterPro" id="IPR001841">
    <property type="entry name" value="Znf_RING"/>
</dbReference>
<dbReference type="PROSITE" id="PS00518">
    <property type="entry name" value="ZF_RING_1"/>
    <property type="match status" value="1"/>
</dbReference>
<reference evidence="7" key="1">
    <citation type="submission" date="2017-08" db="EMBL/GenBank/DDBJ databases">
        <authorList>
            <person name="Polle J.E."/>
            <person name="Barry K."/>
            <person name="Cushman J."/>
            <person name="Schmutz J."/>
            <person name="Tran D."/>
            <person name="Hathwaick L.T."/>
            <person name="Yim W.C."/>
            <person name="Jenkins J."/>
            <person name="Mckie-Krisberg Z.M."/>
            <person name="Prochnik S."/>
            <person name="Lindquist E."/>
            <person name="Dockter R.B."/>
            <person name="Adam C."/>
            <person name="Molina H."/>
            <person name="Bunkerborg J."/>
            <person name="Jin E."/>
            <person name="Buchheim M."/>
            <person name="Magnuson J."/>
        </authorList>
    </citation>
    <scope>NUCLEOTIDE SEQUENCE</scope>
    <source>
        <strain evidence="7">CCAP 19/18</strain>
    </source>
</reference>
<feature type="compositionally biased region" description="Low complexity" evidence="5">
    <location>
        <begin position="185"/>
        <end position="225"/>
    </location>
</feature>
<evidence type="ECO:0000259" key="6">
    <source>
        <dbReference type="PROSITE" id="PS50089"/>
    </source>
</evidence>
<evidence type="ECO:0000256" key="4">
    <source>
        <dbReference type="PROSITE-ProRule" id="PRU00175"/>
    </source>
</evidence>
<dbReference type="PANTHER" id="PTHR47361">
    <property type="entry name" value="RING/U-BOX SUPERFAMILY PROTEIN"/>
    <property type="match status" value="1"/>
</dbReference>
<feature type="compositionally biased region" description="Gly residues" evidence="5">
    <location>
        <begin position="226"/>
        <end position="249"/>
    </location>
</feature>
<dbReference type="PROSITE" id="PS50089">
    <property type="entry name" value="ZF_RING_2"/>
    <property type="match status" value="1"/>
</dbReference>
<keyword evidence="8" id="KW-1185">Reference proteome</keyword>
<organism evidence="7 8">
    <name type="scientific">Dunaliella salina</name>
    <name type="common">Green alga</name>
    <name type="synonym">Protococcus salinus</name>
    <dbReference type="NCBI Taxonomy" id="3046"/>
    <lineage>
        <taxon>Eukaryota</taxon>
        <taxon>Viridiplantae</taxon>
        <taxon>Chlorophyta</taxon>
        <taxon>core chlorophytes</taxon>
        <taxon>Chlorophyceae</taxon>
        <taxon>CS clade</taxon>
        <taxon>Chlamydomonadales</taxon>
        <taxon>Dunaliellaceae</taxon>
        <taxon>Dunaliella</taxon>
    </lineage>
</organism>
<feature type="region of interest" description="Disordered" evidence="5">
    <location>
        <begin position="169"/>
        <end position="306"/>
    </location>
</feature>
<dbReference type="InterPro" id="IPR017907">
    <property type="entry name" value="Znf_RING_CS"/>
</dbReference>
<dbReference type="Proteomes" id="UP000815325">
    <property type="component" value="Unassembled WGS sequence"/>
</dbReference>
<proteinExistence type="predicted"/>
<dbReference type="Gene3D" id="3.30.40.10">
    <property type="entry name" value="Zinc/RING finger domain, C3HC4 (zinc finger)"/>
    <property type="match status" value="1"/>
</dbReference>
<comment type="caution">
    <text evidence="7">The sequence shown here is derived from an EMBL/GenBank/DDBJ whole genome shotgun (WGS) entry which is preliminary data.</text>
</comment>
<keyword evidence="3" id="KW-0862">Zinc</keyword>
<dbReference type="PANTHER" id="PTHR47361:SF4">
    <property type="entry name" value="RING_U-BOX SUPERFAMILY PROTEIN"/>
    <property type="match status" value="1"/>
</dbReference>
<dbReference type="SMART" id="SM00184">
    <property type="entry name" value="RING"/>
    <property type="match status" value="1"/>
</dbReference>
<dbReference type="InterPro" id="IPR013083">
    <property type="entry name" value="Znf_RING/FYVE/PHD"/>
</dbReference>
<keyword evidence="1" id="KW-0479">Metal-binding</keyword>
<evidence type="ECO:0000256" key="1">
    <source>
        <dbReference type="ARBA" id="ARBA00022723"/>
    </source>
</evidence>
<evidence type="ECO:0000256" key="5">
    <source>
        <dbReference type="SAM" id="MobiDB-lite"/>
    </source>
</evidence>
<protein>
    <recommendedName>
        <fullName evidence="6">RING-type domain-containing protein</fullName>
    </recommendedName>
</protein>